<protein>
    <submittedName>
        <fullName evidence="2">Uncharacterized protein</fullName>
    </submittedName>
</protein>
<name>A0ABR3ELM4_9AGAR</name>
<reference evidence="2 3" key="1">
    <citation type="submission" date="2024-02" db="EMBL/GenBank/DDBJ databases">
        <title>A draft genome for the cacao thread blight pathogen Marasmius crinis-equi.</title>
        <authorList>
            <person name="Cohen S.P."/>
            <person name="Baruah I.K."/>
            <person name="Amoako-Attah I."/>
            <person name="Bukari Y."/>
            <person name="Meinhardt L.W."/>
            <person name="Bailey B.A."/>
        </authorList>
    </citation>
    <scope>NUCLEOTIDE SEQUENCE [LARGE SCALE GENOMIC DNA]</scope>
    <source>
        <strain evidence="2 3">GH-76</strain>
    </source>
</reference>
<dbReference type="Proteomes" id="UP001465976">
    <property type="component" value="Unassembled WGS sequence"/>
</dbReference>
<evidence type="ECO:0000313" key="2">
    <source>
        <dbReference type="EMBL" id="KAL0563763.1"/>
    </source>
</evidence>
<feature type="signal peptide" evidence="1">
    <location>
        <begin position="1"/>
        <end position="20"/>
    </location>
</feature>
<keyword evidence="1" id="KW-0732">Signal</keyword>
<keyword evidence="3" id="KW-1185">Reference proteome</keyword>
<evidence type="ECO:0000313" key="3">
    <source>
        <dbReference type="Proteomes" id="UP001465976"/>
    </source>
</evidence>
<dbReference type="EMBL" id="JBAHYK010003223">
    <property type="protein sequence ID" value="KAL0563763.1"/>
    <property type="molecule type" value="Genomic_DNA"/>
</dbReference>
<gene>
    <name evidence="2" type="ORF">V5O48_018303</name>
</gene>
<proteinExistence type="predicted"/>
<feature type="chain" id="PRO_5045562107" evidence="1">
    <location>
        <begin position="21"/>
        <end position="384"/>
    </location>
</feature>
<evidence type="ECO:0000256" key="1">
    <source>
        <dbReference type="SAM" id="SignalP"/>
    </source>
</evidence>
<accession>A0ABR3ELM4</accession>
<organism evidence="2 3">
    <name type="scientific">Marasmius crinis-equi</name>
    <dbReference type="NCBI Taxonomy" id="585013"/>
    <lineage>
        <taxon>Eukaryota</taxon>
        <taxon>Fungi</taxon>
        <taxon>Dikarya</taxon>
        <taxon>Basidiomycota</taxon>
        <taxon>Agaricomycotina</taxon>
        <taxon>Agaricomycetes</taxon>
        <taxon>Agaricomycetidae</taxon>
        <taxon>Agaricales</taxon>
        <taxon>Marasmiineae</taxon>
        <taxon>Marasmiaceae</taxon>
        <taxon>Marasmius</taxon>
    </lineage>
</organism>
<comment type="caution">
    <text evidence="2">The sequence shown here is derived from an EMBL/GenBank/DDBJ whole genome shotgun (WGS) entry which is preliminary data.</text>
</comment>
<sequence>MSSFARLTIFVFAAIATVNAAPVEAPNYQGLPGKVSPNMVPADKFPFKSRGLPLVGDLPLVGGLTKNLPIVGGAGGELPVVGELPIVGGLLGSRGLPLVGDLPLVGGLTKDLPIVGSAGVGELPVVGGLTKDLPIVGSLLGSRGLPIVGDLPVVGDLTKGLSSVTGFTKGLPVVGGLVSRHNQPGDADGPAAPAATGLCPCEAEGIVKDTMGQLTPLLQQITSITSAAASEAKSDITAQVAPLVHQVTSIIGDAKNKISALATQGAGQVSVDELANAVGPMVNSVLTSFGGIIHVCGNGGEDLKAVTDMLSGPTATLGGLVHSLTGIFGGDFTSSIIPQITGSLEMVQQLGGEALNSFNFLGLNLNGLLGKVTGAISSVAPVHL</sequence>